<reference evidence="1 2" key="1">
    <citation type="submission" date="2018-10" db="EMBL/GenBank/DDBJ databases">
        <title>A high-quality apple genome assembly.</title>
        <authorList>
            <person name="Hu J."/>
        </authorList>
    </citation>
    <scope>NUCLEOTIDE SEQUENCE [LARGE SCALE GENOMIC DNA]</scope>
    <source>
        <strain evidence="2">cv. HFTH1</strain>
        <tissue evidence="1">Young leaf</tissue>
    </source>
</reference>
<dbReference type="Pfam" id="PF03087">
    <property type="entry name" value="BPS1"/>
    <property type="match status" value="1"/>
</dbReference>
<name>A0A498IG95_MALDO</name>
<proteinExistence type="predicted"/>
<dbReference type="GO" id="GO:0048364">
    <property type="term" value="P:root development"/>
    <property type="evidence" value="ECO:0007669"/>
    <property type="project" value="InterPro"/>
</dbReference>
<feature type="non-terminal residue" evidence="1">
    <location>
        <position position="1"/>
    </location>
</feature>
<protein>
    <submittedName>
        <fullName evidence="1">Uncharacterized protein</fullName>
    </submittedName>
</protein>
<evidence type="ECO:0000313" key="2">
    <source>
        <dbReference type="Proteomes" id="UP000290289"/>
    </source>
</evidence>
<dbReference type="AlphaFoldDB" id="A0A498IG95"/>
<comment type="caution">
    <text evidence="1">The sequence shown here is derived from an EMBL/GenBank/DDBJ whole genome shotgun (WGS) entry which is preliminary data.</text>
</comment>
<sequence>LLRRCSNPLSVLSQVRRHNQSRRDGQHAKKKIHMQMNLKMSHTHLFKKWLSTLDLIASPQIDEHMCRLRSSEDISTSSSSISHKLGGLQDLHDCVEKLLQLPLTQQALAQKQNKKCANELLDGSLRLLGNIKDALSQTKE</sequence>
<dbReference type="InterPro" id="IPR004320">
    <property type="entry name" value="BPS1_pln"/>
</dbReference>
<dbReference type="GO" id="GO:0048367">
    <property type="term" value="P:shoot system development"/>
    <property type="evidence" value="ECO:0007669"/>
    <property type="project" value="InterPro"/>
</dbReference>
<keyword evidence="2" id="KW-1185">Reference proteome</keyword>
<dbReference type="Proteomes" id="UP000290289">
    <property type="component" value="Chromosome 12"/>
</dbReference>
<dbReference type="PANTHER" id="PTHR33070:SF129">
    <property type="entry name" value="DUF241 DOMAIN PROTEIN"/>
    <property type="match status" value="1"/>
</dbReference>
<dbReference type="EMBL" id="RDQH01000338">
    <property type="protein sequence ID" value="RXH80531.1"/>
    <property type="molecule type" value="Genomic_DNA"/>
</dbReference>
<gene>
    <name evidence="1" type="ORF">DVH24_004445</name>
</gene>
<dbReference type="PANTHER" id="PTHR33070">
    <property type="entry name" value="OS06G0725500 PROTEIN"/>
    <property type="match status" value="1"/>
</dbReference>
<evidence type="ECO:0000313" key="1">
    <source>
        <dbReference type="EMBL" id="RXH80531.1"/>
    </source>
</evidence>
<organism evidence="1 2">
    <name type="scientific">Malus domestica</name>
    <name type="common">Apple</name>
    <name type="synonym">Pyrus malus</name>
    <dbReference type="NCBI Taxonomy" id="3750"/>
    <lineage>
        <taxon>Eukaryota</taxon>
        <taxon>Viridiplantae</taxon>
        <taxon>Streptophyta</taxon>
        <taxon>Embryophyta</taxon>
        <taxon>Tracheophyta</taxon>
        <taxon>Spermatophyta</taxon>
        <taxon>Magnoliopsida</taxon>
        <taxon>eudicotyledons</taxon>
        <taxon>Gunneridae</taxon>
        <taxon>Pentapetalae</taxon>
        <taxon>rosids</taxon>
        <taxon>fabids</taxon>
        <taxon>Rosales</taxon>
        <taxon>Rosaceae</taxon>
        <taxon>Amygdaloideae</taxon>
        <taxon>Maleae</taxon>
        <taxon>Malus</taxon>
    </lineage>
</organism>
<accession>A0A498IG95</accession>